<dbReference type="InterPro" id="IPR035979">
    <property type="entry name" value="RBD_domain_sf"/>
</dbReference>
<feature type="region of interest" description="Disordered" evidence="2">
    <location>
        <begin position="342"/>
        <end position="563"/>
    </location>
</feature>
<evidence type="ECO:0000259" key="3">
    <source>
        <dbReference type="PROSITE" id="PS50102"/>
    </source>
</evidence>
<feature type="compositionally biased region" description="Basic residues" evidence="2">
    <location>
        <begin position="486"/>
        <end position="509"/>
    </location>
</feature>
<dbReference type="SUPFAM" id="SSF54928">
    <property type="entry name" value="RNA-binding domain, RBD"/>
    <property type="match status" value="1"/>
</dbReference>
<feature type="region of interest" description="Disordered" evidence="2">
    <location>
        <begin position="132"/>
        <end position="166"/>
    </location>
</feature>
<feature type="region of interest" description="Disordered" evidence="2">
    <location>
        <begin position="802"/>
        <end position="904"/>
    </location>
</feature>
<feature type="compositionally biased region" description="Polar residues" evidence="2">
    <location>
        <begin position="347"/>
        <end position="356"/>
    </location>
</feature>
<feature type="compositionally biased region" description="Basic and acidic residues" evidence="2">
    <location>
        <begin position="883"/>
        <end position="895"/>
    </location>
</feature>
<dbReference type="InterPro" id="IPR000504">
    <property type="entry name" value="RRM_dom"/>
</dbReference>
<proteinExistence type="predicted"/>
<feature type="region of interest" description="Disordered" evidence="2">
    <location>
        <begin position="186"/>
        <end position="214"/>
    </location>
</feature>
<feature type="domain" description="RRM" evidence="3">
    <location>
        <begin position="605"/>
        <end position="683"/>
    </location>
</feature>
<evidence type="ECO:0000256" key="2">
    <source>
        <dbReference type="SAM" id="MobiDB-lite"/>
    </source>
</evidence>
<feature type="compositionally biased region" description="Basic and acidic residues" evidence="2">
    <location>
        <begin position="717"/>
        <end position="739"/>
    </location>
</feature>
<keyword evidence="5" id="KW-1185">Reference proteome</keyword>
<dbReference type="SMART" id="SM00360">
    <property type="entry name" value="RRM"/>
    <property type="match status" value="1"/>
</dbReference>
<organism evidence="4 5">
    <name type="scientific">Aspergillus lentulus</name>
    <dbReference type="NCBI Taxonomy" id="293939"/>
    <lineage>
        <taxon>Eukaryota</taxon>
        <taxon>Fungi</taxon>
        <taxon>Dikarya</taxon>
        <taxon>Ascomycota</taxon>
        <taxon>Pezizomycotina</taxon>
        <taxon>Eurotiomycetes</taxon>
        <taxon>Eurotiomycetidae</taxon>
        <taxon>Eurotiales</taxon>
        <taxon>Aspergillaceae</taxon>
        <taxon>Aspergillus</taxon>
        <taxon>Aspergillus subgen. Fumigati</taxon>
    </lineage>
</organism>
<feature type="compositionally biased region" description="Basic and acidic residues" evidence="2">
    <location>
        <begin position="403"/>
        <end position="417"/>
    </location>
</feature>
<protein>
    <submittedName>
        <fullName evidence="4">Asparaginyl-tRNA synthetase Slm5</fullName>
    </submittedName>
</protein>
<dbReference type="InterPro" id="IPR006509">
    <property type="entry name" value="RBM39_SF"/>
</dbReference>
<feature type="compositionally biased region" description="Basic residues" evidence="2">
    <location>
        <begin position="452"/>
        <end position="479"/>
    </location>
</feature>
<dbReference type="InterPro" id="IPR012677">
    <property type="entry name" value="Nucleotide-bd_a/b_plait_sf"/>
</dbReference>
<dbReference type="Gene3D" id="3.30.70.330">
    <property type="match status" value="1"/>
</dbReference>
<feature type="compositionally biased region" description="Polar residues" evidence="2">
    <location>
        <begin position="198"/>
        <end position="213"/>
    </location>
</feature>
<keyword evidence="1" id="KW-0694">RNA-binding</keyword>
<dbReference type="PANTHER" id="PTHR48036">
    <property type="entry name" value="SPLICING FACTOR (PAD-1), PUTATIVE (AFU_ORTHOLOGUE AFUA_1G15810)-RELATED"/>
    <property type="match status" value="1"/>
</dbReference>
<feature type="compositionally biased region" description="Polar residues" evidence="2">
    <location>
        <begin position="373"/>
        <end position="382"/>
    </location>
</feature>
<dbReference type="PROSITE" id="PS50102">
    <property type="entry name" value="RRM"/>
    <property type="match status" value="1"/>
</dbReference>
<feature type="region of interest" description="Disordered" evidence="2">
    <location>
        <begin position="682"/>
        <end position="775"/>
    </location>
</feature>
<accession>A0ABQ1AAN2</accession>
<evidence type="ECO:0000313" key="5">
    <source>
        <dbReference type="Proteomes" id="UP000465220"/>
    </source>
</evidence>
<dbReference type="EMBL" id="BLKI01000025">
    <property type="protein sequence ID" value="GFF77578.1"/>
    <property type="molecule type" value="Genomic_DNA"/>
</dbReference>
<dbReference type="Pfam" id="PF00076">
    <property type="entry name" value="RRM_1"/>
    <property type="match status" value="1"/>
</dbReference>
<name>A0ABQ1AAN2_ASPLE</name>
<evidence type="ECO:0000256" key="1">
    <source>
        <dbReference type="PROSITE-ProRule" id="PRU00176"/>
    </source>
</evidence>
<evidence type="ECO:0000313" key="4">
    <source>
        <dbReference type="EMBL" id="GFF77578.1"/>
    </source>
</evidence>
<feature type="compositionally biased region" description="Polar residues" evidence="2">
    <location>
        <begin position="706"/>
        <end position="716"/>
    </location>
</feature>
<comment type="caution">
    <text evidence="4">The sequence shown here is derived from an EMBL/GenBank/DDBJ whole genome shotgun (WGS) entry which is preliminary data.</text>
</comment>
<feature type="compositionally biased region" description="Polar residues" evidence="2">
    <location>
        <begin position="140"/>
        <end position="152"/>
    </location>
</feature>
<sequence length="1007" mass="110870">MLKPFQIRDLHGSPTQGDAYNSLDCLPQGNHGHSNCRRSGIVQLSASDYDEIALSHPRARLTYVDDDDGEIITVGSSFELSQRLDEPIYDMPIQSNPTQDSAIPETMHIFDIRRSNSVTELWKRFEYNPAGRETEDTKNAVESTTDKSTPPLQDTRESNAGLSSNEGSESLLAAFEIEMAKILSASESRNTSDAEEIPSSTEAPNESASSGRRTNPAVALAQAMHHLINGAEMIGSEVRSRLPELEHQLEHHLQNAQRVLPENVGSTVQVALASLDAQMRNLTNALNNASSARDQRTSNTFRGEVPTPAEAVDCLYTMASELGQMGHSLYSAFETEFGSRIGARGANQPSDGSLQNPAPADEAAVSREPSAEDSVSSTNTGKEANVPLTAEEPDTTSRGQGSKNREEPRPFSSRTEEPGLAQCVPLQQDESSELPESVRHGAPTFDLPYRPRPWRRFPHPSHCHSHHHHHSHPHPHSRPHSPPPPPHRHHDSHPHPHPPHHIQHHHQHQPRPFPPPPPPHQHHHIPHLPHPPHPFHPSHIPRPSWGAHGPFRPSFPPHPRAHNHGSWRSAWPFFRPHQEHQSEAPTAATDQVPDAGADALRSANAVLFIGNVGFNVSEKTIRDVFAAKGFLVDVHLPLDAETRKHAGFGYLYFPSVHAARAALDALQGTHIDGHSINLELSDHSPITSLHPDQVPEWGHARRPSELHSSANPSSGTEPERREVGQDDKGEESVKARETRPIPLRVADLRSSNEGTDLEPKGNNILSTTPDNFPRLTRDLEQSRFPPMSQIDAHVLTHHRRDPDASMLGASAPECDASHGNDVPGRSCQLQSTPGSFPDDDGDGTRPGPFQEVAQTSSTGHDDHCKPRRSKSMRYLSRNGDSSPSRDLRRRATERHSLRHGTRNSVGGFHDEGCAYDNYSNTFGHSRPQSLTLSQEAISVPDENQQQPDPRLSAIDDCVVSLIGLGYENTLEGGIQRIAVYAAAADGKVSDAIEMIEEERKAYEQQGL</sequence>
<gene>
    <name evidence="4" type="ORF">IFM60648_04993</name>
</gene>
<reference evidence="4 5" key="1">
    <citation type="submission" date="2020-01" db="EMBL/GenBank/DDBJ databases">
        <title>Draft genome sequence of Aspergillus lentulus IFM 60648.</title>
        <authorList>
            <person name="Takahashi H."/>
            <person name="Yaguchi T."/>
        </authorList>
    </citation>
    <scope>NUCLEOTIDE SEQUENCE [LARGE SCALE GENOMIC DNA]</scope>
    <source>
        <strain evidence="4 5">IFM 60648</strain>
    </source>
</reference>
<dbReference type="CDD" id="cd00590">
    <property type="entry name" value="RRM_SF"/>
    <property type="match status" value="1"/>
</dbReference>
<dbReference type="Proteomes" id="UP000465220">
    <property type="component" value="Unassembled WGS sequence"/>
</dbReference>